<dbReference type="VEuPathDB" id="FungiDB:RhiirA1_446205"/>
<protein>
    <submittedName>
        <fullName evidence="2">Uncharacterized protein</fullName>
    </submittedName>
</protein>
<gene>
    <name evidence="2" type="ORF">RhiirA4_467262</name>
</gene>
<dbReference type="VEuPathDB" id="FungiDB:RhiirFUN_013009"/>
<feature type="compositionally biased region" description="Pro residues" evidence="1">
    <location>
        <begin position="29"/>
        <end position="38"/>
    </location>
</feature>
<dbReference type="OrthoDB" id="2305124at2759"/>
<dbReference type="VEuPathDB" id="FungiDB:FUN_006024"/>
<comment type="caution">
    <text evidence="2">The sequence shown here is derived from an EMBL/GenBank/DDBJ whole genome shotgun (WGS) entry which is preliminary data.</text>
</comment>
<dbReference type="Proteomes" id="UP000234323">
    <property type="component" value="Unassembled WGS sequence"/>
</dbReference>
<dbReference type="EMBL" id="LLXI01000905">
    <property type="protein sequence ID" value="PKY50668.1"/>
    <property type="molecule type" value="Genomic_DNA"/>
</dbReference>
<feature type="compositionally biased region" description="Polar residues" evidence="1">
    <location>
        <begin position="18"/>
        <end position="28"/>
    </location>
</feature>
<proteinExistence type="predicted"/>
<evidence type="ECO:0000313" key="2">
    <source>
        <dbReference type="EMBL" id="PKY50668.1"/>
    </source>
</evidence>
<reference evidence="2 3" key="1">
    <citation type="submission" date="2015-10" db="EMBL/GenBank/DDBJ databases">
        <title>Genome analyses suggest a sexual origin of heterokaryosis in a supposedly ancient asexual fungus.</title>
        <authorList>
            <person name="Ropars J."/>
            <person name="Sedzielewska K."/>
            <person name="Noel J."/>
            <person name="Charron P."/>
            <person name="Farinelli L."/>
            <person name="Marton T."/>
            <person name="Kruger M."/>
            <person name="Pelin A."/>
            <person name="Brachmann A."/>
            <person name="Corradi N."/>
        </authorList>
    </citation>
    <scope>NUCLEOTIDE SEQUENCE [LARGE SCALE GENOMIC DNA]</scope>
    <source>
        <strain evidence="2 3">A4</strain>
    </source>
</reference>
<accession>A0A2I1GVL1</accession>
<organism evidence="2 3">
    <name type="scientific">Rhizophagus irregularis</name>
    <dbReference type="NCBI Taxonomy" id="588596"/>
    <lineage>
        <taxon>Eukaryota</taxon>
        <taxon>Fungi</taxon>
        <taxon>Fungi incertae sedis</taxon>
        <taxon>Mucoromycota</taxon>
        <taxon>Glomeromycotina</taxon>
        <taxon>Glomeromycetes</taxon>
        <taxon>Glomerales</taxon>
        <taxon>Glomeraceae</taxon>
        <taxon>Rhizophagus</taxon>
    </lineage>
</organism>
<feature type="region of interest" description="Disordered" evidence="1">
    <location>
        <begin position="18"/>
        <end position="60"/>
    </location>
</feature>
<name>A0A2I1GVL1_9GLOM</name>
<evidence type="ECO:0000256" key="1">
    <source>
        <dbReference type="SAM" id="MobiDB-lite"/>
    </source>
</evidence>
<dbReference type="AlphaFoldDB" id="A0A2I1GVL1"/>
<keyword evidence="3" id="KW-1185">Reference proteome</keyword>
<sequence>MSDIIDFTSTSAKNESFTLTTKQFSKTPPLTPQKPPSSLPKRKTSQQTRSTQMESSNDMSNKLIADINKKIAEEKKLNGPEQKVVKISLPQIDPKVRFDVLDSIYNFFQADRIGENLYIKFDSGEKEDIYDELRSSLKEQLPEWWSQEKVACVVHSNEYYPDVGSWQQKPSHKQRRFPFIYNCPPPQIWIEVAYNITNDRERALEKIRSSKCYCCKTEFIIIVLPHGKGPYHQNPNPGSDSEEVGIPLNSRPSLAPYIGYWPSNETFDRVSWHDIVWNQHLSIGYGVRIYFNDILKYLTEDDDDYENPKPCPYCGEIIPNPKGMVRHIKENCQHDFY</sequence>
<feature type="compositionally biased region" description="Polar residues" evidence="1">
    <location>
        <begin position="45"/>
        <end position="60"/>
    </location>
</feature>
<evidence type="ECO:0000313" key="3">
    <source>
        <dbReference type="Proteomes" id="UP000234323"/>
    </source>
</evidence>